<organism evidence="2 3">
    <name type="scientific">Aporhodopirellula aestuarii</name>
    <dbReference type="NCBI Taxonomy" id="2950107"/>
    <lineage>
        <taxon>Bacteria</taxon>
        <taxon>Pseudomonadati</taxon>
        <taxon>Planctomycetota</taxon>
        <taxon>Planctomycetia</taxon>
        <taxon>Pirellulales</taxon>
        <taxon>Pirellulaceae</taxon>
        <taxon>Aporhodopirellula</taxon>
    </lineage>
</organism>
<comment type="caution">
    <text evidence="2">The sequence shown here is derived from an EMBL/GenBank/DDBJ whole genome shotgun (WGS) entry which is preliminary data.</text>
</comment>
<accession>A0ABT0U981</accession>
<feature type="compositionally biased region" description="Basic and acidic residues" evidence="1">
    <location>
        <begin position="221"/>
        <end position="230"/>
    </location>
</feature>
<evidence type="ECO:0000313" key="2">
    <source>
        <dbReference type="EMBL" id="MCM2373426.1"/>
    </source>
</evidence>
<proteinExistence type="predicted"/>
<dbReference type="RefSeq" id="WP_250931186.1">
    <property type="nucleotide sequence ID" value="NZ_JAMQBK010000061.1"/>
</dbReference>
<reference evidence="2 3" key="1">
    <citation type="journal article" date="2022" name="Syst. Appl. Microbiol.">
        <title>Rhodopirellula aestuarii sp. nov., a novel member of the genus Rhodopirellula isolated from brackish sediments collected in the Tagus River estuary, Portugal.</title>
        <authorList>
            <person name="Vitorino I.R."/>
            <person name="Klimek D."/>
            <person name="Calusinska M."/>
            <person name="Lobo-da-Cunha A."/>
            <person name="Vasconcelos V."/>
            <person name="Lage O.M."/>
        </authorList>
    </citation>
    <scope>NUCLEOTIDE SEQUENCE [LARGE SCALE GENOMIC DNA]</scope>
    <source>
        <strain evidence="2 3">ICT_H3.1</strain>
    </source>
</reference>
<name>A0ABT0U981_9BACT</name>
<gene>
    <name evidence="2" type="ORF">NB063_22675</name>
</gene>
<dbReference type="Proteomes" id="UP001202961">
    <property type="component" value="Unassembled WGS sequence"/>
</dbReference>
<feature type="region of interest" description="Disordered" evidence="1">
    <location>
        <begin position="215"/>
        <end position="250"/>
    </location>
</feature>
<evidence type="ECO:0000256" key="1">
    <source>
        <dbReference type="SAM" id="MobiDB-lite"/>
    </source>
</evidence>
<protein>
    <submittedName>
        <fullName evidence="2">Uncharacterized protein</fullName>
    </submittedName>
</protein>
<dbReference type="EMBL" id="JAMQBK010000061">
    <property type="protein sequence ID" value="MCM2373426.1"/>
    <property type="molecule type" value="Genomic_DNA"/>
</dbReference>
<keyword evidence="3" id="KW-1185">Reference proteome</keyword>
<evidence type="ECO:0000313" key="3">
    <source>
        <dbReference type="Proteomes" id="UP001202961"/>
    </source>
</evidence>
<sequence>MSQSSVVKASVMQQHIRLRYPKSMLLCVVLAGVVCGCSQRHAEVDAVSETAPSPAVLQEMHDLLSERTRATLKRRYFAQFTDDDSSAKKSEASDELKQIEFRLAEIATRLETIHRNELGPFERVAEGAGLECHEEPLYGESSYGIILYAVATGDISAGELLLFHAEGVYRTTGSFQPLTTDGQGFYFHPNANIPKGERFVVACIQDAPDEIENVKNGFMPDSDRARDPRHAYQTRVFGSDGEPIPPPRST</sequence>